<dbReference type="Proteomes" id="UP000065261">
    <property type="component" value="Chromosome I"/>
</dbReference>
<dbReference type="EMBL" id="CP011034">
    <property type="protein sequence ID" value="ALS33325.1"/>
    <property type="molecule type" value="Genomic_DNA"/>
</dbReference>
<evidence type="ECO:0000256" key="7">
    <source>
        <dbReference type="ARBA" id="ARBA00022679"/>
    </source>
</evidence>
<keyword evidence="9" id="KW-0547">Nucleotide-binding</keyword>
<feature type="coiled-coil region" evidence="16">
    <location>
        <begin position="229"/>
        <end position="296"/>
    </location>
</feature>
<evidence type="ECO:0000256" key="8">
    <source>
        <dbReference type="ARBA" id="ARBA00022692"/>
    </source>
</evidence>
<dbReference type="RefSeq" id="WP_058373596.1">
    <property type="nucleotide sequence ID" value="NZ_CP011034.1"/>
</dbReference>
<comment type="similarity">
    <text evidence="3">Belongs to the etk/wzc family.</text>
</comment>
<feature type="domain" description="Tyrosine-protein kinase G-rich" evidence="20">
    <location>
        <begin position="403"/>
        <end position="474"/>
    </location>
</feature>
<dbReference type="GO" id="GO:0005524">
    <property type="term" value="F:ATP binding"/>
    <property type="evidence" value="ECO:0007669"/>
    <property type="project" value="UniProtKB-KW"/>
</dbReference>
<evidence type="ECO:0000256" key="17">
    <source>
        <dbReference type="SAM" id="Phobius"/>
    </source>
</evidence>
<evidence type="ECO:0000256" key="4">
    <source>
        <dbReference type="ARBA" id="ARBA00011903"/>
    </source>
</evidence>
<organism evidence="21">
    <name type="scientific">Pseudoalteromonas translucida KMM 520</name>
    <dbReference type="NCBI Taxonomy" id="1315283"/>
    <lineage>
        <taxon>Bacteria</taxon>
        <taxon>Pseudomonadati</taxon>
        <taxon>Pseudomonadota</taxon>
        <taxon>Gammaproteobacteria</taxon>
        <taxon>Alteromonadales</taxon>
        <taxon>Pseudoalteromonadaceae</taxon>
        <taxon>Pseudoalteromonas</taxon>
    </lineage>
</organism>
<dbReference type="InterPro" id="IPR003856">
    <property type="entry name" value="LPS_length_determ_N"/>
</dbReference>
<evidence type="ECO:0000313" key="21">
    <source>
        <dbReference type="EMBL" id="ALS33325.1"/>
    </source>
</evidence>
<keyword evidence="7" id="KW-0808">Transferase</keyword>
<dbReference type="InterPro" id="IPR050445">
    <property type="entry name" value="Bact_polysacc_biosynth/exp"/>
</dbReference>
<evidence type="ECO:0000256" key="10">
    <source>
        <dbReference type="ARBA" id="ARBA00022777"/>
    </source>
</evidence>
<keyword evidence="11" id="KW-0067">ATP-binding</keyword>
<dbReference type="AlphaFoldDB" id="A0A0U2V5Z4"/>
<dbReference type="OrthoDB" id="9775724at2"/>
<dbReference type="Gene3D" id="3.40.50.300">
    <property type="entry name" value="P-loop containing nucleotide triphosphate hydrolases"/>
    <property type="match status" value="1"/>
</dbReference>
<dbReference type="InterPro" id="IPR032807">
    <property type="entry name" value="GNVR"/>
</dbReference>
<evidence type="ECO:0000313" key="22">
    <source>
        <dbReference type="Proteomes" id="UP000065261"/>
    </source>
</evidence>
<evidence type="ECO:0000256" key="11">
    <source>
        <dbReference type="ARBA" id="ARBA00022840"/>
    </source>
</evidence>
<name>A0A0U2V5Z4_9GAMM</name>
<evidence type="ECO:0000256" key="16">
    <source>
        <dbReference type="SAM" id="Coils"/>
    </source>
</evidence>
<dbReference type="InterPro" id="IPR027417">
    <property type="entry name" value="P-loop_NTPase"/>
</dbReference>
<dbReference type="InterPro" id="IPR025669">
    <property type="entry name" value="AAA_dom"/>
</dbReference>
<keyword evidence="10" id="KW-0418">Kinase</keyword>
<keyword evidence="13 17" id="KW-0472">Membrane</keyword>
<dbReference type="Pfam" id="PF13614">
    <property type="entry name" value="AAA_31"/>
    <property type="match status" value="1"/>
</dbReference>
<evidence type="ECO:0000256" key="3">
    <source>
        <dbReference type="ARBA" id="ARBA00008883"/>
    </source>
</evidence>
<dbReference type="KEGG" id="ptn:PTRA_a2212"/>
<dbReference type="NCBIfam" id="TIGR01007">
    <property type="entry name" value="eps_fam"/>
    <property type="match status" value="1"/>
</dbReference>
<evidence type="ECO:0000256" key="2">
    <source>
        <dbReference type="ARBA" id="ARBA00007316"/>
    </source>
</evidence>
<dbReference type="PANTHER" id="PTHR32309">
    <property type="entry name" value="TYROSINE-PROTEIN KINASE"/>
    <property type="match status" value="1"/>
</dbReference>
<dbReference type="InterPro" id="IPR005702">
    <property type="entry name" value="Wzc-like_C"/>
</dbReference>
<reference evidence="21 22" key="1">
    <citation type="submission" date="2015-03" db="EMBL/GenBank/DDBJ databases">
        <authorList>
            <person name="Murphy D."/>
        </authorList>
    </citation>
    <scope>NUCLEOTIDE SEQUENCE [LARGE SCALE GENOMIC DNA]</scope>
    <source>
        <strain evidence="21 22">KMM 520</strain>
    </source>
</reference>
<keyword evidence="5" id="KW-1003">Cell membrane</keyword>
<gene>
    <name evidence="21" type="ORF">PTRA_a2212</name>
</gene>
<evidence type="ECO:0000256" key="15">
    <source>
        <dbReference type="ARBA" id="ARBA00051245"/>
    </source>
</evidence>
<evidence type="ECO:0000259" key="18">
    <source>
        <dbReference type="Pfam" id="PF02706"/>
    </source>
</evidence>
<keyword evidence="8 17" id="KW-0812">Transmembrane</keyword>
<dbReference type="FunFam" id="3.40.50.300:FF:000527">
    <property type="entry name" value="Tyrosine-protein kinase etk"/>
    <property type="match status" value="1"/>
</dbReference>
<evidence type="ECO:0000256" key="6">
    <source>
        <dbReference type="ARBA" id="ARBA00022519"/>
    </source>
</evidence>
<dbReference type="EC" id="2.7.10.2" evidence="4"/>
<keyword evidence="6" id="KW-0997">Cell inner membrane</keyword>
<keyword evidence="12 17" id="KW-1133">Transmembrane helix</keyword>
<dbReference type="PATRIC" id="fig|1315283.4.peg.1917"/>
<dbReference type="GO" id="GO:0004715">
    <property type="term" value="F:non-membrane spanning protein tyrosine kinase activity"/>
    <property type="evidence" value="ECO:0007669"/>
    <property type="project" value="UniProtKB-EC"/>
</dbReference>
<evidence type="ECO:0000259" key="19">
    <source>
        <dbReference type="Pfam" id="PF13614"/>
    </source>
</evidence>
<proteinExistence type="inferred from homology"/>
<keyword evidence="14" id="KW-0829">Tyrosine-protein kinase</keyword>
<protein>
    <recommendedName>
        <fullName evidence="4">non-specific protein-tyrosine kinase</fullName>
        <ecNumber evidence="4">2.7.10.2</ecNumber>
    </recommendedName>
</protein>
<dbReference type="Pfam" id="PF02706">
    <property type="entry name" value="Wzz"/>
    <property type="match status" value="1"/>
</dbReference>
<evidence type="ECO:0000259" key="20">
    <source>
        <dbReference type="Pfam" id="PF13807"/>
    </source>
</evidence>
<feature type="transmembrane region" description="Helical" evidence="17">
    <location>
        <begin position="32"/>
        <end position="51"/>
    </location>
</feature>
<evidence type="ECO:0000256" key="5">
    <source>
        <dbReference type="ARBA" id="ARBA00022475"/>
    </source>
</evidence>
<comment type="similarity">
    <text evidence="2">Belongs to the CpsD/CapB family.</text>
</comment>
<dbReference type="Pfam" id="PF13807">
    <property type="entry name" value="GNVR"/>
    <property type="match status" value="1"/>
</dbReference>
<sequence>MNKQSDKFNNNNDDVIDLGIHFNVIKQAKWRILSFAIIITLLAIMITLTLTPKYKASATLLIEAEQAKAVSFEEIYGLDSNQKEYYLTQFEVIKSDSIAREVITKLDLQSHIDFTPKPSIFNELNILIFKELNILIKDLLPFLNKKEVATLSYEDQVEQQMQDLLSIFNKALIVTPIHKTQLVRVSFESSDSKLAALVANTVGEVYIDNQMRAKMGITQQATSWLNTRLSQLRIQLDESEVRLQAYREAQQLVDIEGIAGLVTKELEQISQQLVNARNEQNNLKSINRVIKEYGNNNIALLESMPEITSHKVIQDVKREVVLVERKVSDLGEVYGNKHPKMISAKAELATVKANLNKQIKSLVTGIEKELNRTTRTVNTLEVDLKKIRDDYQYITRKETQYNQLKREVETNRNIFNTFLSRSKETAVTSDFTSAAARFTDRAYTPKYPSKPNKKLIVIITFIASFAFAVVMSFIFDALNDTVKTKNDVESKLAQRMLGLLPKVKISRKNPFPIYAYLEDKYRRFAESVRTFRTSLLLTQLDRNHQIIAVTSSVPGEGKTTTSANLALSLAQMGSVLLIDADLRKPSLAKRFDIPVFHPGLSNLITGTEQFSECVHLDERSGVAIMPSGQIPSNPLELLSSARFDELLKVLKTKYDHIIIDTPPTQAVSDALVIAQSVDSVVYVVRADETRVKPIKAGLERLFEVKAHVAGVILNQVDMSKAKDEHSYGYYDYYEYSQPSEKPQPNG</sequence>
<dbReference type="SUPFAM" id="SSF52540">
    <property type="entry name" value="P-loop containing nucleoside triphosphate hydrolases"/>
    <property type="match status" value="1"/>
</dbReference>
<feature type="domain" description="Polysaccharide chain length determinant N-terminal" evidence="18">
    <location>
        <begin position="16"/>
        <end position="106"/>
    </location>
</feature>
<feature type="transmembrane region" description="Helical" evidence="17">
    <location>
        <begin position="455"/>
        <end position="475"/>
    </location>
</feature>
<comment type="subcellular location">
    <subcellularLocation>
        <location evidence="1">Cell inner membrane</location>
        <topology evidence="1">Multi-pass membrane protein</topology>
    </subcellularLocation>
</comment>
<evidence type="ECO:0000256" key="13">
    <source>
        <dbReference type="ARBA" id="ARBA00023136"/>
    </source>
</evidence>
<evidence type="ECO:0000256" key="12">
    <source>
        <dbReference type="ARBA" id="ARBA00022989"/>
    </source>
</evidence>
<dbReference type="PANTHER" id="PTHR32309:SF13">
    <property type="entry name" value="FERRIC ENTEROBACTIN TRANSPORT PROTEIN FEPE"/>
    <property type="match status" value="1"/>
</dbReference>
<evidence type="ECO:0000256" key="1">
    <source>
        <dbReference type="ARBA" id="ARBA00004429"/>
    </source>
</evidence>
<dbReference type="GO" id="GO:0042802">
    <property type="term" value="F:identical protein binding"/>
    <property type="evidence" value="ECO:0007669"/>
    <property type="project" value="UniProtKB-ARBA"/>
</dbReference>
<evidence type="ECO:0000256" key="14">
    <source>
        <dbReference type="ARBA" id="ARBA00023137"/>
    </source>
</evidence>
<accession>A0A0U2V5Z4</accession>
<feature type="domain" description="AAA" evidence="19">
    <location>
        <begin position="545"/>
        <end position="688"/>
    </location>
</feature>
<dbReference type="GO" id="GO:0005886">
    <property type="term" value="C:plasma membrane"/>
    <property type="evidence" value="ECO:0007669"/>
    <property type="project" value="UniProtKB-SubCell"/>
</dbReference>
<feature type="coiled-coil region" evidence="16">
    <location>
        <begin position="370"/>
        <end position="414"/>
    </location>
</feature>
<evidence type="ECO:0000256" key="9">
    <source>
        <dbReference type="ARBA" id="ARBA00022741"/>
    </source>
</evidence>
<comment type="catalytic activity">
    <reaction evidence="15">
        <text>L-tyrosyl-[protein] + ATP = O-phospho-L-tyrosyl-[protein] + ADP + H(+)</text>
        <dbReference type="Rhea" id="RHEA:10596"/>
        <dbReference type="Rhea" id="RHEA-COMP:10136"/>
        <dbReference type="Rhea" id="RHEA-COMP:20101"/>
        <dbReference type="ChEBI" id="CHEBI:15378"/>
        <dbReference type="ChEBI" id="CHEBI:30616"/>
        <dbReference type="ChEBI" id="CHEBI:46858"/>
        <dbReference type="ChEBI" id="CHEBI:61978"/>
        <dbReference type="ChEBI" id="CHEBI:456216"/>
        <dbReference type="EC" id="2.7.10.2"/>
    </reaction>
</comment>
<keyword evidence="16" id="KW-0175">Coiled coil</keyword>
<dbReference type="CDD" id="cd05387">
    <property type="entry name" value="BY-kinase"/>
    <property type="match status" value="1"/>
</dbReference>